<sequence length="122" mass="13424">MPRYMALFVGSPEAFALSGWDKLDDGARKEREIQGMKAWGDWHEQNKSKAADEGGPLGKTKRVDSKGVSDISNNVAGYMIVEADSHDAAAQLFLNHPHFAIFPGDAVEIMPCNPIPRLEDIQ</sequence>
<dbReference type="InParanoid" id="A0A1B1AK66"/>
<gene>
    <name evidence="2" type="ORF">ATE48_14100</name>
</gene>
<dbReference type="KEGG" id="cbot:ATE48_14100"/>
<evidence type="ECO:0000313" key="3">
    <source>
        <dbReference type="Proteomes" id="UP000092498"/>
    </source>
</evidence>
<organism evidence="2 3">
    <name type="scientific">Candidatus Viadribacter manganicus</name>
    <dbReference type="NCBI Taxonomy" id="1759059"/>
    <lineage>
        <taxon>Bacteria</taxon>
        <taxon>Pseudomonadati</taxon>
        <taxon>Pseudomonadota</taxon>
        <taxon>Alphaproteobacteria</taxon>
        <taxon>Hyphomonadales</taxon>
        <taxon>Hyphomonadaceae</taxon>
        <taxon>Candidatus Viadribacter</taxon>
    </lineage>
</organism>
<dbReference type="Proteomes" id="UP000092498">
    <property type="component" value="Chromosome"/>
</dbReference>
<evidence type="ECO:0000256" key="1">
    <source>
        <dbReference type="SAM" id="MobiDB-lite"/>
    </source>
</evidence>
<dbReference type="Gene3D" id="3.30.70.1060">
    <property type="entry name" value="Dimeric alpha+beta barrel"/>
    <property type="match status" value="1"/>
</dbReference>
<dbReference type="AlphaFoldDB" id="A0A1B1AK66"/>
<reference evidence="2 3" key="1">
    <citation type="submission" date="2015-11" db="EMBL/GenBank/DDBJ databases">
        <title>Whole-Genome Sequence of Candidatus Oderbacter manganicum from the National Park Lower Oder Valley, Germany.</title>
        <authorList>
            <person name="Braun B."/>
            <person name="Liere K."/>
            <person name="Szewzyk U."/>
        </authorList>
    </citation>
    <scope>NUCLEOTIDE SEQUENCE [LARGE SCALE GENOMIC DNA]</scope>
    <source>
        <strain evidence="2 3">OTSz_A_272</strain>
    </source>
</reference>
<dbReference type="RefSeq" id="WP_066772547.1">
    <property type="nucleotide sequence ID" value="NZ_CP013244.1"/>
</dbReference>
<dbReference type="EMBL" id="CP013244">
    <property type="protein sequence ID" value="ANP46966.1"/>
    <property type="molecule type" value="Genomic_DNA"/>
</dbReference>
<keyword evidence="3" id="KW-1185">Reference proteome</keyword>
<proteinExistence type="predicted"/>
<dbReference type="OrthoDB" id="5294869at2"/>
<accession>A0A1B1AK66</accession>
<evidence type="ECO:0000313" key="2">
    <source>
        <dbReference type="EMBL" id="ANP46966.1"/>
    </source>
</evidence>
<dbReference type="STRING" id="1759059.ATE48_14100"/>
<evidence type="ECO:0008006" key="4">
    <source>
        <dbReference type="Google" id="ProtNLM"/>
    </source>
</evidence>
<name>A0A1B1AK66_9PROT</name>
<feature type="region of interest" description="Disordered" evidence="1">
    <location>
        <begin position="45"/>
        <end position="65"/>
    </location>
</feature>
<protein>
    <recommendedName>
        <fullName evidence="4">YCII-related domain-containing protein</fullName>
    </recommendedName>
</protein>